<gene>
    <name evidence="2" type="ORF">EVAR_87737_1</name>
</gene>
<comment type="caution">
    <text evidence="2">The sequence shown here is derived from an EMBL/GenBank/DDBJ whole genome shotgun (WGS) entry which is preliminary data.</text>
</comment>
<proteinExistence type="predicted"/>
<organism evidence="2 3">
    <name type="scientific">Eumeta variegata</name>
    <name type="common">Bagworm moth</name>
    <name type="synonym">Eumeta japonica</name>
    <dbReference type="NCBI Taxonomy" id="151549"/>
    <lineage>
        <taxon>Eukaryota</taxon>
        <taxon>Metazoa</taxon>
        <taxon>Ecdysozoa</taxon>
        <taxon>Arthropoda</taxon>
        <taxon>Hexapoda</taxon>
        <taxon>Insecta</taxon>
        <taxon>Pterygota</taxon>
        <taxon>Neoptera</taxon>
        <taxon>Endopterygota</taxon>
        <taxon>Lepidoptera</taxon>
        <taxon>Glossata</taxon>
        <taxon>Ditrysia</taxon>
        <taxon>Tineoidea</taxon>
        <taxon>Psychidae</taxon>
        <taxon>Oiketicinae</taxon>
        <taxon>Eumeta</taxon>
    </lineage>
</organism>
<evidence type="ECO:0000256" key="1">
    <source>
        <dbReference type="SAM" id="MobiDB-lite"/>
    </source>
</evidence>
<protein>
    <submittedName>
        <fullName evidence="2">Uncharacterized protein</fullName>
    </submittedName>
</protein>
<feature type="region of interest" description="Disordered" evidence="1">
    <location>
        <begin position="39"/>
        <end position="61"/>
    </location>
</feature>
<evidence type="ECO:0000313" key="2">
    <source>
        <dbReference type="EMBL" id="GBP88965.1"/>
    </source>
</evidence>
<accession>A0A4C1ZQW5</accession>
<dbReference type="OrthoDB" id="75807at2759"/>
<evidence type="ECO:0000313" key="3">
    <source>
        <dbReference type="Proteomes" id="UP000299102"/>
    </source>
</evidence>
<keyword evidence="3" id="KW-1185">Reference proteome</keyword>
<dbReference type="EMBL" id="BGZK01001968">
    <property type="protein sequence ID" value="GBP88965.1"/>
    <property type="molecule type" value="Genomic_DNA"/>
</dbReference>
<feature type="compositionally biased region" description="Low complexity" evidence="1">
    <location>
        <begin position="41"/>
        <end position="54"/>
    </location>
</feature>
<dbReference type="Proteomes" id="UP000299102">
    <property type="component" value="Unassembled WGS sequence"/>
</dbReference>
<dbReference type="STRING" id="151549.A0A4C1ZQW5"/>
<reference evidence="2 3" key="1">
    <citation type="journal article" date="2019" name="Commun. Biol.">
        <title>The bagworm genome reveals a unique fibroin gene that provides high tensile strength.</title>
        <authorList>
            <person name="Kono N."/>
            <person name="Nakamura H."/>
            <person name="Ohtoshi R."/>
            <person name="Tomita M."/>
            <person name="Numata K."/>
            <person name="Arakawa K."/>
        </authorList>
    </citation>
    <scope>NUCLEOTIDE SEQUENCE [LARGE SCALE GENOMIC DNA]</scope>
</reference>
<name>A0A4C1ZQW5_EUMVA</name>
<sequence length="216" mass="24418">MAIVCCKRANIIKQKWSESSTSLRSRHIVDLALNESDRTPRSSASARIPSPAIPGRVSPHPPPLSSKLSIQFKLPKTEACCLFFVVYRRFEKLAPKIPMPASTCENVYPHYFANLRLRRNRHFSEKVLAMGENFLCLIDDDAEYRVTSTKKEIQQDLSGDEELPSQVAASVRLMKAAKDVDHEKLLSGDVSFKWQRDFTAFTAVREEFLVHPVGAV</sequence>
<dbReference type="AlphaFoldDB" id="A0A4C1ZQW5"/>